<dbReference type="InterPro" id="IPR002104">
    <property type="entry name" value="Integrase_catalytic"/>
</dbReference>
<dbReference type="GO" id="GO:0006310">
    <property type="term" value="P:DNA recombination"/>
    <property type="evidence" value="ECO:0007669"/>
    <property type="project" value="UniProtKB-KW"/>
</dbReference>
<dbReference type="InterPro" id="IPR011010">
    <property type="entry name" value="DNA_brk_join_enz"/>
</dbReference>
<dbReference type="PROSITE" id="PS51898">
    <property type="entry name" value="TYR_RECOMBINASE"/>
    <property type="match status" value="1"/>
</dbReference>
<dbReference type="CDD" id="cd00801">
    <property type="entry name" value="INT_P4_C"/>
    <property type="match status" value="1"/>
</dbReference>
<evidence type="ECO:0000256" key="2">
    <source>
        <dbReference type="ARBA" id="ARBA00022908"/>
    </source>
</evidence>
<evidence type="ECO:0000256" key="1">
    <source>
        <dbReference type="ARBA" id="ARBA00008857"/>
    </source>
</evidence>
<evidence type="ECO:0000313" key="7">
    <source>
        <dbReference type="Proteomes" id="UP000250123"/>
    </source>
</evidence>
<feature type="domain" description="Tyr recombinase" evidence="5">
    <location>
        <begin position="229"/>
        <end position="413"/>
    </location>
</feature>
<gene>
    <name evidence="6" type="ORF">SHEWBE_1555</name>
</gene>
<dbReference type="InterPro" id="IPR025166">
    <property type="entry name" value="Integrase_DNA_bind_dom"/>
</dbReference>
<dbReference type="PANTHER" id="PTHR30629:SF2">
    <property type="entry name" value="PROPHAGE INTEGRASE INTS-RELATED"/>
    <property type="match status" value="1"/>
</dbReference>
<dbReference type="GO" id="GO:0015074">
    <property type="term" value="P:DNA integration"/>
    <property type="evidence" value="ECO:0007669"/>
    <property type="project" value="UniProtKB-KW"/>
</dbReference>
<dbReference type="InterPro" id="IPR013762">
    <property type="entry name" value="Integrase-like_cat_sf"/>
</dbReference>
<sequence>MTSKAQALTDKQILGAKPKANKYELVDSTRQRGAGRLVVRITPKGKKEFCFKYTFEGARRYISIGIYPTMSLVDAREEIRTHSSVLAQGIDPKVKIEKDKAKQKAAEQAEAMKGSIQQLFRAYTAQMKEDGKRTYGAVLKALEKEVYPHIPAETKAKEVLATDIVPILSAMIKRGAVVQSNRVRSYIVAAYNFGLRHDLNPAQAHTGVKFGLVMNPAQVVAKQSHAEKVGENWLTLSEVQELLANFHRVNRIGPMVSALMGLCFYTGGQRPYELVASRWESINWKEKTLLVTAEVSKNKRPHLIPLTDSAITLLRALQDESESGPFIFPRKNDHQQHLRTDSFSKAISRYREAYPESKAFVARDIRRTCKTLMGELGVSKELRDRLQNHALNDVSSKHYDRYSYLPEKREALRKWEARLTGIEATIIEGNFGGVKHG</sequence>
<reference evidence="7" key="1">
    <citation type="submission" date="2018-06" db="EMBL/GenBank/DDBJ databases">
        <authorList>
            <person name="Cea G.-C."/>
            <person name="William W."/>
        </authorList>
    </citation>
    <scope>NUCLEOTIDE SEQUENCE [LARGE SCALE GENOMIC DNA]</scope>
    <source>
        <strain evidence="7">DB21MT-2</strain>
    </source>
</reference>
<evidence type="ECO:0000313" key="6">
    <source>
        <dbReference type="EMBL" id="SQH75521.1"/>
    </source>
</evidence>
<dbReference type="KEGG" id="sbk:SHEWBE_1555"/>
<dbReference type="AlphaFoldDB" id="A0A330M035"/>
<organism evidence="6 7">
    <name type="scientific">Shewanella benthica</name>
    <dbReference type="NCBI Taxonomy" id="43661"/>
    <lineage>
        <taxon>Bacteria</taxon>
        <taxon>Pseudomonadati</taxon>
        <taxon>Pseudomonadota</taxon>
        <taxon>Gammaproteobacteria</taxon>
        <taxon>Alteromonadales</taxon>
        <taxon>Shewanellaceae</taxon>
        <taxon>Shewanella</taxon>
    </lineage>
</organism>
<dbReference type="InterPro" id="IPR050808">
    <property type="entry name" value="Phage_Integrase"/>
</dbReference>
<dbReference type="EMBL" id="LS483452">
    <property type="protein sequence ID" value="SQH75521.1"/>
    <property type="molecule type" value="Genomic_DNA"/>
</dbReference>
<dbReference type="OrthoDB" id="9795573at2"/>
<dbReference type="GO" id="GO:0003677">
    <property type="term" value="F:DNA binding"/>
    <property type="evidence" value="ECO:0007669"/>
    <property type="project" value="UniProtKB-KW"/>
</dbReference>
<dbReference type="Gene3D" id="3.30.160.390">
    <property type="entry name" value="Integrase, DNA-binding domain"/>
    <property type="match status" value="1"/>
</dbReference>
<dbReference type="Pfam" id="PF00589">
    <property type="entry name" value="Phage_integrase"/>
    <property type="match status" value="1"/>
</dbReference>
<evidence type="ECO:0000256" key="3">
    <source>
        <dbReference type="ARBA" id="ARBA00023125"/>
    </source>
</evidence>
<dbReference type="PANTHER" id="PTHR30629">
    <property type="entry name" value="PROPHAGE INTEGRASE"/>
    <property type="match status" value="1"/>
</dbReference>
<dbReference type="Pfam" id="PF13356">
    <property type="entry name" value="Arm-DNA-bind_3"/>
    <property type="match status" value="1"/>
</dbReference>
<evidence type="ECO:0000259" key="5">
    <source>
        <dbReference type="PROSITE" id="PS51898"/>
    </source>
</evidence>
<dbReference type="Gene3D" id="1.10.443.10">
    <property type="entry name" value="Intergrase catalytic core"/>
    <property type="match status" value="1"/>
</dbReference>
<accession>A0A330M035</accession>
<proteinExistence type="inferred from homology"/>
<dbReference type="Proteomes" id="UP000250123">
    <property type="component" value="Chromosome SHEWBE"/>
</dbReference>
<keyword evidence="4" id="KW-0233">DNA recombination</keyword>
<comment type="similarity">
    <text evidence="1">Belongs to the 'phage' integrase family.</text>
</comment>
<protein>
    <submittedName>
        <fullName evidence="6">Putative Integrase family protein</fullName>
    </submittedName>
</protein>
<dbReference type="InterPro" id="IPR010998">
    <property type="entry name" value="Integrase_recombinase_N"/>
</dbReference>
<keyword evidence="3" id="KW-0238">DNA-binding</keyword>
<dbReference type="Gene3D" id="1.10.150.130">
    <property type="match status" value="1"/>
</dbReference>
<dbReference type="InterPro" id="IPR038488">
    <property type="entry name" value="Integrase_DNA-bd_sf"/>
</dbReference>
<name>A0A330M035_9GAMM</name>
<evidence type="ECO:0000256" key="4">
    <source>
        <dbReference type="ARBA" id="ARBA00023172"/>
    </source>
</evidence>
<keyword evidence="2" id="KW-0229">DNA integration</keyword>
<dbReference type="SUPFAM" id="SSF56349">
    <property type="entry name" value="DNA breaking-rejoining enzymes"/>
    <property type="match status" value="1"/>
</dbReference>